<dbReference type="EMBL" id="CP017478">
    <property type="protein sequence ID" value="AOW19773.1"/>
    <property type="molecule type" value="Genomic_DNA"/>
</dbReference>
<feature type="transmembrane region" description="Helical" evidence="1">
    <location>
        <begin position="159"/>
        <end position="176"/>
    </location>
</feature>
<dbReference type="STRING" id="1850246.LPB138_03330"/>
<keyword evidence="1" id="KW-0812">Transmembrane</keyword>
<feature type="transmembrane region" description="Helical" evidence="1">
    <location>
        <begin position="99"/>
        <end position="121"/>
    </location>
</feature>
<dbReference type="Proteomes" id="UP000176050">
    <property type="component" value="Chromosome"/>
</dbReference>
<feature type="transmembrane region" description="Helical" evidence="1">
    <location>
        <begin position="250"/>
        <end position="274"/>
    </location>
</feature>
<dbReference type="PANTHER" id="PTHR22911">
    <property type="entry name" value="ACYL-MALONYL CONDENSING ENZYME-RELATED"/>
    <property type="match status" value="1"/>
</dbReference>
<keyword evidence="1" id="KW-1133">Transmembrane helix</keyword>
<evidence type="ECO:0000256" key="1">
    <source>
        <dbReference type="SAM" id="Phobius"/>
    </source>
</evidence>
<evidence type="ECO:0000313" key="3">
    <source>
        <dbReference type="EMBL" id="AOW19773.1"/>
    </source>
</evidence>
<reference evidence="3 4" key="1">
    <citation type="submission" date="2016-10" db="EMBL/GenBank/DDBJ databases">
        <title>Lutibacter sp. LPB0138, isolated from marine gastropod.</title>
        <authorList>
            <person name="Kim E."/>
            <person name="Yi H."/>
        </authorList>
    </citation>
    <scope>NUCLEOTIDE SEQUENCE [LARGE SCALE GENOMIC DNA]</scope>
    <source>
        <strain evidence="3 4">LPB0138</strain>
    </source>
</reference>
<feature type="transmembrane region" description="Helical" evidence="1">
    <location>
        <begin position="191"/>
        <end position="213"/>
    </location>
</feature>
<proteinExistence type="predicted"/>
<keyword evidence="4" id="KW-1185">Reference proteome</keyword>
<sequence length="300" mass="34641">MWMYLGLLAALFLGLHNLCKKHAVQGNEVFPVLLGTITAGFILLLPLYLSSRFSPEYTKEIGFYIDPISLKVHGFIFIKSMIMAASWVLAYQALKHLPITIVTPIRSAGPFFTFIGAIIIYQERPTFWQWIGFFLIIFSVMLYSRIGKKEGINFKKNKWIFAIIGATFLGASSGLYDKFLIQYQKLTPQTLQFWFCWYTILILLVILVFTWFPYTEKRKNFKWRWTIPAVGILLQTADYFYFKALQDPEALIMLLSAIKRSQILIAVLVGGVIFKEHNKRKKLVPLIGIMIGVFLIMYTS</sequence>
<gene>
    <name evidence="3" type="ORF">LPB138_03330</name>
</gene>
<organism evidence="3 4">
    <name type="scientific">Urechidicola croceus</name>
    <dbReference type="NCBI Taxonomy" id="1850246"/>
    <lineage>
        <taxon>Bacteria</taxon>
        <taxon>Pseudomonadati</taxon>
        <taxon>Bacteroidota</taxon>
        <taxon>Flavobacteriia</taxon>
        <taxon>Flavobacteriales</taxon>
        <taxon>Flavobacteriaceae</taxon>
        <taxon>Urechidicola</taxon>
    </lineage>
</organism>
<feature type="transmembrane region" description="Helical" evidence="1">
    <location>
        <begin position="127"/>
        <end position="147"/>
    </location>
</feature>
<dbReference type="GO" id="GO:0016020">
    <property type="term" value="C:membrane"/>
    <property type="evidence" value="ECO:0007669"/>
    <property type="project" value="InterPro"/>
</dbReference>
<dbReference type="PANTHER" id="PTHR22911:SF137">
    <property type="entry name" value="SOLUTE CARRIER FAMILY 35 MEMBER G2-RELATED"/>
    <property type="match status" value="1"/>
</dbReference>
<protein>
    <submittedName>
        <fullName evidence="3">Permease</fullName>
    </submittedName>
</protein>
<dbReference type="SUPFAM" id="SSF103481">
    <property type="entry name" value="Multidrug resistance efflux transporter EmrE"/>
    <property type="match status" value="2"/>
</dbReference>
<feature type="transmembrane region" description="Helical" evidence="1">
    <location>
        <begin position="283"/>
        <end position="299"/>
    </location>
</feature>
<dbReference type="RefSeq" id="WP_070235889.1">
    <property type="nucleotide sequence ID" value="NZ_CP017478.1"/>
</dbReference>
<feature type="domain" description="EamA" evidence="2">
    <location>
        <begin position="158"/>
        <end position="297"/>
    </location>
</feature>
<feature type="domain" description="EamA" evidence="2">
    <location>
        <begin position="2"/>
        <end position="144"/>
    </location>
</feature>
<dbReference type="AlphaFoldDB" id="A0A1D8P5F6"/>
<keyword evidence="1" id="KW-0472">Membrane</keyword>
<evidence type="ECO:0000259" key="2">
    <source>
        <dbReference type="Pfam" id="PF00892"/>
    </source>
</evidence>
<dbReference type="KEGG" id="lul:LPB138_03330"/>
<dbReference type="Gene3D" id="1.10.3730.20">
    <property type="match status" value="1"/>
</dbReference>
<evidence type="ECO:0000313" key="4">
    <source>
        <dbReference type="Proteomes" id="UP000176050"/>
    </source>
</evidence>
<dbReference type="InterPro" id="IPR037185">
    <property type="entry name" value="EmrE-like"/>
</dbReference>
<accession>A0A1D8P5F6</accession>
<dbReference type="OrthoDB" id="1003630at2"/>
<name>A0A1D8P5F6_9FLAO</name>
<dbReference type="Pfam" id="PF00892">
    <property type="entry name" value="EamA"/>
    <property type="match status" value="2"/>
</dbReference>
<feature type="transmembrane region" description="Helical" evidence="1">
    <location>
        <begin position="29"/>
        <end position="49"/>
    </location>
</feature>
<dbReference type="InterPro" id="IPR000620">
    <property type="entry name" value="EamA_dom"/>
</dbReference>